<keyword evidence="10 14" id="KW-0472">Membrane</keyword>
<evidence type="ECO:0000256" key="3">
    <source>
        <dbReference type="ARBA" id="ARBA00022475"/>
    </source>
</evidence>
<protein>
    <recommendedName>
        <fullName evidence="16">Gnk2-homologous domain-containing protein</fullName>
    </recommendedName>
</protein>
<feature type="signal peptide" evidence="15">
    <location>
        <begin position="1"/>
        <end position="24"/>
    </location>
</feature>
<sequence>MFSEACSVYFFLVIVSFLVSCSSSNSVDSVIYGGCSQTKYAPASPYGSNVNSLLSSLVNSAAISKFNNFKVSLPGSAPYDVVYGLFQCRGDLNPSGCRDCVSHSVSRLGNLCPGVTGGVLQLDGCLVKYDNVSFVGVEDKAVVFKKCGPSNGYDPELSNHRDAVLGYLTGVGQYFRAGGSGKVQGVAQCVQDLSVTECQDCLGDATESLRTECESAAWGDMFLAKCYVRYSDHAHHLRNNDPNELTDKTLAILIGLITGVILIIILLSGFSRLCDDQKEHSALALLLNFKLCKIEIGVWCRQIYTLEQMKKVGASRNNMVHNSSSRNNKSTTQAKQISHYGILFHCFWML</sequence>
<comment type="subcellular location">
    <subcellularLocation>
        <location evidence="12">Cell junction</location>
        <location evidence="12">Plasmodesma</location>
    </subcellularLocation>
    <subcellularLocation>
        <location evidence="1">Cell membrane</location>
        <topology evidence="1">Single-pass type I membrane protein</topology>
    </subcellularLocation>
</comment>
<evidence type="ECO:0000256" key="12">
    <source>
        <dbReference type="ARBA" id="ARBA00024184"/>
    </source>
</evidence>
<dbReference type="AlphaFoldDB" id="A0A175YQN9"/>
<proteinExistence type="inferred from homology"/>
<comment type="similarity">
    <text evidence="13">Belongs to the cysteine-rich repeat secretory protein family. Plasmodesmata-located proteins (PDLD) subfamily.</text>
</comment>
<evidence type="ECO:0000256" key="11">
    <source>
        <dbReference type="ARBA" id="ARBA00023157"/>
    </source>
</evidence>
<keyword evidence="7" id="KW-0677">Repeat</keyword>
<accession>A0A175YQN9</accession>
<dbReference type="PROSITE" id="PS51473">
    <property type="entry name" value="GNK2"/>
    <property type="match status" value="2"/>
</dbReference>
<evidence type="ECO:0000256" key="13">
    <source>
        <dbReference type="ARBA" id="ARBA00038393"/>
    </source>
</evidence>
<evidence type="ECO:0000256" key="5">
    <source>
        <dbReference type="ARBA" id="ARBA00022692"/>
    </source>
</evidence>
<evidence type="ECO:0000256" key="4">
    <source>
        <dbReference type="ARBA" id="ARBA00022581"/>
    </source>
</evidence>
<keyword evidence="6 15" id="KW-0732">Signal</keyword>
<keyword evidence="4" id="KW-0945">Host-virus interaction</keyword>
<keyword evidence="5 14" id="KW-0812">Transmembrane</keyword>
<evidence type="ECO:0000256" key="2">
    <source>
        <dbReference type="ARBA" id="ARBA00022448"/>
    </source>
</evidence>
<name>A0A175YQN9_DAUCS</name>
<dbReference type="GO" id="GO:0005886">
    <property type="term" value="C:plasma membrane"/>
    <property type="evidence" value="ECO:0007669"/>
    <property type="project" value="UniProtKB-SubCell"/>
</dbReference>
<evidence type="ECO:0000256" key="9">
    <source>
        <dbReference type="ARBA" id="ARBA00022989"/>
    </source>
</evidence>
<dbReference type="InterPro" id="IPR051378">
    <property type="entry name" value="Cell2Cell_Antifungal"/>
</dbReference>
<feature type="chain" id="PRO_5008044818" description="Gnk2-homologous domain-containing protein" evidence="15">
    <location>
        <begin position="25"/>
        <end position="350"/>
    </location>
</feature>
<evidence type="ECO:0000256" key="8">
    <source>
        <dbReference type="ARBA" id="ARBA00022949"/>
    </source>
</evidence>
<evidence type="ECO:0000256" key="1">
    <source>
        <dbReference type="ARBA" id="ARBA00004251"/>
    </source>
</evidence>
<keyword evidence="11" id="KW-1015">Disulfide bond</keyword>
<gene>
    <name evidence="17" type="ORF">DCAR_026795</name>
</gene>
<evidence type="ECO:0000256" key="10">
    <source>
        <dbReference type="ARBA" id="ARBA00023136"/>
    </source>
</evidence>
<evidence type="ECO:0000256" key="14">
    <source>
        <dbReference type="SAM" id="Phobius"/>
    </source>
</evidence>
<feature type="domain" description="Gnk2-homologous" evidence="16">
    <location>
        <begin position="135"/>
        <end position="235"/>
    </location>
</feature>
<dbReference type="EMBL" id="LNRQ01000008">
    <property type="protein sequence ID" value="KZM85783.1"/>
    <property type="molecule type" value="Genomic_DNA"/>
</dbReference>
<dbReference type="PANTHER" id="PTHR32080">
    <property type="entry name" value="ANTIFUNGAL PROTEIN GINKBILOBIN-2-LIKE"/>
    <property type="match status" value="1"/>
</dbReference>
<keyword evidence="2" id="KW-0813">Transport</keyword>
<evidence type="ECO:0000256" key="7">
    <source>
        <dbReference type="ARBA" id="ARBA00022737"/>
    </source>
</evidence>
<dbReference type="GO" id="GO:0009506">
    <property type="term" value="C:plasmodesma"/>
    <property type="evidence" value="ECO:0007669"/>
    <property type="project" value="UniProtKB-SubCell"/>
</dbReference>
<reference evidence="17" key="1">
    <citation type="journal article" date="2016" name="Nat. Genet.">
        <title>A high-quality carrot genome assembly provides new insights into carotenoid accumulation and asterid genome evolution.</title>
        <authorList>
            <person name="Iorizzo M."/>
            <person name="Ellison S."/>
            <person name="Senalik D."/>
            <person name="Zeng P."/>
            <person name="Satapoomin P."/>
            <person name="Huang J."/>
            <person name="Bowman M."/>
            <person name="Iovene M."/>
            <person name="Sanseverino W."/>
            <person name="Cavagnaro P."/>
            <person name="Yildiz M."/>
            <person name="Macko-Podgorni A."/>
            <person name="Moranska E."/>
            <person name="Grzebelus E."/>
            <person name="Grzebelus D."/>
            <person name="Ashrafi H."/>
            <person name="Zheng Z."/>
            <person name="Cheng S."/>
            <person name="Spooner D."/>
            <person name="Van Deynze A."/>
            <person name="Simon P."/>
        </authorList>
    </citation>
    <scope>NUCLEOTIDE SEQUENCE [LARGE SCALE GENOMIC DNA]</scope>
    <source>
        <tissue evidence="17">Leaf</tissue>
    </source>
</reference>
<dbReference type="Gramene" id="KZM85783">
    <property type="protein sequence ID" value="KZM85783"/>
    <property type="gene ID" value="DCAR_026795"/>
</dbReference>
<keyword evidence="9 14" id="KW-1133">Transmembrane helix</keyword>
<evidence type="ECO:0000256" key="6">
    <source>
        <dbReference type="ARBA" id="ARBA00022729"/>
    </source>
</evidence>
<evidence type="ECO:0000313" key="17">
    <source>
        <dbReference type="EMBL" id="KZM85783.1"/>
    </source>
</evidence>
<keyword evidence="8" id="KW-0965">Cell junction</keyword>
<dbReference type="InterPro" id="IPR002902">
    <property type="entry name" value="GNK2"/>
</dbReference>
<evidence type="ECO:0000256" key="15">
    <source>
        <dbReference type="SAM" id="SignalP"/>
    </source>
</evidence>
<dbReference type="CDD" id="cd23509">
    <property type="entry name" value="Gnk2-like"/>
    <property type="match status" value="2"/>
</dbReference>
<feature type="domain" description="Gnk2-homologous" evidence="16">
    <location>
        <begin position="28"/>
        <end position="134"/>
    </location>
</feature>
<dbReference type="GO" id="GO:0042742">
    <property type="term" value="P:defense response to bacterium"/>
    <property type="evidence" value="ECO:0007669"/>
    <property type="project" value="TreeGrafter"/>
</dbReference>
<keyword evidence="3" id="KW-1003">Cell membrane</keyword>
<dbReference type="Gene3D" id="3.30.430.20">
    <property type="entry name" value="Gnk2 domain, C-X8-C-X2-C motif"/>
    <property type="match status" value="2"/>
</dbReference>
<dbReference type="FunFam" id="3.30.430.20:FF:000001">
    <property type="entry name" value="cysteine-rich repeat secretory protein 3"/>
    <property type="match status" value="1"/>
</dbReference>
<dbReference type="PANTHER" id="PTHR32080:SF31">
    <property type="entry name" value="PLASMODESMATA-LOCATED PROTEIN 6"/>
    <property type="match status" value="1"/>
</dbReference>
<evidence type="ECO:0000259" key="16">
    <source>
        <dbReference type="PROSITE" id="PS51473"/>
    </source>
</evidence>
<feature type="transmembrane region" description="Helical" evidence="14">
    <location>
        <begin position="250"/>
        <end position="270"/>
    </location>
</feature>
<dbReference type="STRING" id="79200.A0A175YQN9"/>
<dbReference type="InterPro" id="IPR038408">
    <property type="entry name" value="GNK2_sf"/>
</dbReference>
<organism evidence="17">
    <name type="scientific">Daucus carota subsp. sativus</name>
    <name type="common">Carrot</name>
    <dbReference type="NCBI Taxonomy" id="79200"/>
    <lineage>
        <taxon>Eukaryota</taxon>
        <taxon>Viridiplantae</taxon>
        <taxon>Streptophyta</taxon>
        <taxon>Embryophyta</taxon>
        <taxon>Tracheophyta</taxon>
        <taxon>Spermatophyta</taxon>
        <taxon>Magnoliopsida</taxon>
        <taxon>eudicotyledons</taxon>
        <taxon>Gunneridae</taxon>
        <taxon>Pentapetalae</taxon>
        <taxon>asterids</taxon>
        <taxon>campanulids</taxon>
        <taxon>Apiales</taxon>
        <taxon>Apiaceae</taxon>
        <taxon>Apioideae</taxon>
        <taxon>Scandiceae</taxon>
        <taxon>Daucinae</taxon>
        <taxon>Daucus</taxon>
        <taxon>Daucus sect. Daucus</taxon>
    </lineage>
</organism>
<dbReference type="Pfam" id="PF01657">
    <property type="entry name" value="Stress-antifung"/>
    <property type="match status" value="2"/>
</dbReference>
<comment type="caution">
    <text evidence="17">The sequence shown here is derived from an EMBL/GenBank/DDBJ whole genome shotgun (WGS) entry which is preliminary data.</text>
</comment>